<proteinExistence type="inferred from homology"/>
<accession>A6J7R0</accession>
<comment type="subcellular location">
    <subcellularLocation>
        <location evidence="1">Secreted</location>
    </subcellularLocation>
</comment>
<organism evidence="4 5">
    <name type="scientific">Rattus norvegicus</name>
    <name type="common">Rat</name>
    <dbReference type="NCBI Taxonomy" id="10116"/>
    <lineage>
        <taxon>Eukaryota</taxon>
        <taxon>Metazoa</taxon>
        <taxon>Chordata</taxon>
        <taxon>Craniata</taxon>
        <taxon>Vertebrata</taxon>
        <taxon>Euteleostomi</taxon>
        <taxon>Mammalia</taxon>
        <taxon>Eutheria</taxon>
        <taxon>Euarchontoglires</taxon>
        <taxon>Glires</taxon>
        <taxon>Rodentia</taxon>
        <taxon>Myomorpha</taxon>
        <taxon>Muroidea</taxon>
        <taxon>Muridae</taxon>
        <taxon>Murinae</taxon>
        <taxon>Rattus</taxon>
    </lineage>
</organism>
<comment type="similarity">
    <text evidence="2">Belongs to the somatotropin/prolactin family.</text>
</comment>
<dbReference type="GO" id="GO:0005576">
    <property type="term" value="C:extracellular region"/>
    <property type="evidence" value="ECO:0007669"/>
    <property type="project" value="UniProtKB-SubCell"/>
</dbReference>
<keyword evidence="3" id="KW-0964">Secreted</keyword>
<sequence>MEPLLETFNNVIQQAETIRNLAEQIHQEFFHNEFSSRCFADINSQLIWENKLVLRVRTHCHSSITNPQILDLKT</sequence>
<dbReference type="Pfam" id="PF00103">
    <property type="entry name" value="Hormone_1"/>
    <property type="match status" value="1"/>
</dbReference>
<dbReference type="AlphaFoldDB" id="A6J7R0"/>
<dbReference type="EMBL" id="CH473977">
    <property type="protein sequence ID" value="EDL98410.1"/>
    <property type="molecule type" value="Genomic_DNA"/>
</dbReference>
<protein>
    <submittedName>
        <fullName evidence="4">RCG43926</fullName>
    </submittedName>
</protein>
<name>A6J7R0_RAT</name>
<dbReference type="Gene3D" id="1.20.1250.10">
    <property type="match status" value="1"/>
</dbReference>
<dbReference type="SUPFAM" id="SSF47266">
    <property type="entry name" value="4-helical cytokines"/>
    <property type="match status" value="1"/>
</dbReference>
<gene>
    <name evidence="4" type="ORF">rCG_43926</name>
</gene>
<dbReference type="Proteomes" id="UP000234681">
    <property type="component" value="Chromosome 17"/>
</dbReference>
<evidence type="ECO:0000256" key="1">
    <source>
        <dbReference type="ARBA" id="ARBA00004613"/>
    </source>
</evidence>
<evidence type="ECO:0000256" key="3">
    <source>
        <dbReference type="ARBA" id="ARBA00022525"/>
    </source>
</evidence>
<dbReference type="GO" id="GO:0005179">
    <property type="term" value="F:hormone activity"/>
    <property type="evidence" value="ECO:0007669"/>
    <property type="project" value="InterPro"/>
</dbReference>
<evidence type="ECO:0000313" key="5">
    <source>
        <dbReference type="Proteomes" id="UP000234681"/>
    </source>
</evidence>
<evidence type="ECO:0000313" key="4">
    <source>
        <dbReference type="EMBL" id="EDL98410.1"/>
    </source>
</evidence>
<reference evidence="5" key="1">
    <citation type="submission" date="2005-09" db="EMBL/GenBank/DDBJ databases">
        <authorList>
            <person name="Mural R.J."/>
            <person name="Li P.W."/>
            <person name="Adams M.D."/>
            <person name="Amanatides P.G."/>
            <person name="Baden-Tillson H."/>
            <person name="Barnstead M."/>
            <person name="Chin S.H."/>
            <person name="Dew I."/>
            <person name="Evans C.A."/>
            <person name="Ferriera S."/>
            <person name="Flanigan M."/>
            <person name="Fosler C."/>
            <person name="Glodek A."/>
            <person name="Gu Z."/>
            <person name="Holt R.A."/>
            <person name="Jennings D."/>
            <person name="Kraft C.L."/>
            <person name="Lu F."/>
            <person name="Nguyen T."/>
            <person name="Nusskern D.R."/>
            <person name="Pfannkoch C.M."/>
            <person name="Sitter C."/>
            <person name="Sutton G.G."/>
            <person name="Venter J.C."/>
            <person name="Wang Z."/>
            <person name="Woodage T."/>
            <person name="Zheng X.H."/>
            <person name="Zhong F."/>
        </authorList>
    </citation>
    <scope>NUCLEOTIDE SEQUENCE [LARGE SCALE GENOMIC DNA]</scope>
    <source>
        <strain>BN</strain>
        <strain evidence="5">Sprague-Dawley</strain>
    </source>
</reference>
<dbReference type="InterPro" id="IPR001400">
    <property type="entry name" value="Somatotropin/Prolactin"/>
</dbReference>
<dbReference type="InterPro" id="IPR009079">
    <property type="entry name" value="4_helix_cytokine-like_core"/>
</dbReference>
<evidence type="ECO:0000256" key="2">
    <source>
        <dbReference type="ARBA" id="ARBA00008474"/>
    </source>
</evidence>